<dbReference type="PANTHER" id="PTHR36842">
    <property type="entry name" value="PROTEIN TOLB HOMOLOG"/>
    <property type="match status" value="1"/>
</dbReference>
<dbReference type="InterPro" id="IPR035986">
    <property type="entry name" value="PKD_dom_sf"/>
</dbReference>
<dbReference type="PANTHER" id="PTHR36842:SF1">
    <property type="entry name" value="PROTEIN TOLB"/>
    <property type="match status" value="1"/>
</dbReference>
<dbReference type="PROSITE" id="PS50093">
    <property type="entry name" value="PKD"/>
    <property type="match status" value="1"/>
</dbReference>
<organism evidence="2 3">
    <name type="scientific">Methanosarcina siciliae C2J</name>
    <dbReference type="NCBI Taxonomy" id="1434118"/>
    <lineage>
        <taxon>Archaea</taxon>
        <taxon>Methanobacteriati</taxon>
        <taxon>Methanobacteriota</taxon>
        <taxon>Stenosarchaea group</taxon>
        <taxon>Methanomicrobia</taxon>
        <taxon>Methanosarcinales</taxon>
        <taxon>Methanosarcinaceae</taxon>
        <taxon>Methanosarcina</taxon>
    </lineage>
</organism>
<dbReference type="HOGENOM" id="CLU_175999_0_0_2"/>
<dbReference type="Gene3D" id="2.60.40.10">
    <property type="entry name" value="Immunoglobulins"/>
    <property type="match status" value="1"/>
</dbReference>
<reference evidence="2 3" key="1">
    <citation type="submission" date="2014-07" db="EMBL/GenBank/DDBJ databases">
        <title>Methanogenic archaea and the global carbon cycle.</title>
        <authorList>
            <person name="Henriksen J.R."/>
            <person name="Luke J."/>
            <person name="Reinhart S."/>
            <person name="Benedict M.N."/>
            <person name="Youngblut N.D."/>
            <person name="Metcalf M.E."/>
            <person name="Whitaker R.J."/>
            <person name="Metcalf W.W."/>
        </authorList>
    </citation>
    <scope>NUCLEOTIDE SEQUENCE [LARGE SCALE GENOMIC DNA]</scope>
    <source>
        <strain evidence="2 3">C2J</strain>
    </source>
</reference>
<feature type="domain" description="PKD" evidence="1">
    <location>
        <begin position="29"/>
        <end position="111"/>
    </location>
</feature>
<protein>
    <submittedName>
        <fullName evidence="2">Cell surface protein</fullName>
    </submittedName>
</protein>
<dbReference type="EMBL" id="CP009508">
    <property type="protein sequence ID" value="AKB37025.1"/>
    <property type="molecule type" value="Genomic_DNA"/>
</dbReference>
<dbReference type="FunFam" id="2.60.40.10:FF:000270">
    <property type="entry name" value="Cell surface protein"/>
    <property type="match status" value="1"/>
</dbReference>
<dbReference type="InterPro" id="IPR022409">
    <property type="entry name" value="PKD/Chitinase_dom"/>
</dbReference>
<accession>A0A0E3PPA1</accession>
<evidence type="ECO:0000259" key="1">
    <source>
        <dbReference type="PROSITE" id="PS50093"/>
    </source>
</evidence>
<dbReference type="InterPro" id="IPR000601">
    <property type="entry name" value="PKD_dom"/>
</dbReference>
<evidence type="ECO:0000313" key="2">
    <source>
        <dbReference type="EMBL" id="AKB37025.1"/>
    </source>
</evidence>
<dbReference type="CDD" id="cd00146">
    <property type="entry name" value="PKD"/>
    <property type="match status" value="1"/>
</dbReference>
<dbReference type="PATRIC" id="fig|1434118.4.peg.3157"/>
<dbReference type="STRING" id="1434118.MSSAC_2435"/>
<dbReference type="AlphaFoldDB" id="A0A0E3PPA1"/>
<dbReference type="SMART" id="SM00089">
    <property type="entry name" value="PKD"/>
    <property type="match status" value="1"/>
</dbReference>
<sequence length="111" mass="12109">MNNITKLYLYLICQSAIYMYDLSAEPIKPRDSFTSNATSGKSPLTVLFTDTSTGGTPTNWYWDFGDGIHSKHAQTATHTFLKAGEYTVSLTVTNAAGSDTKTVKGCIKLSE</sequence>
<dbReference type="SUPFAM" id="SSF49299">
    <property type="entry name" value="PKD domain"/>
    <property type="match status" value="1"/>
</dbReference>
<proteinExistence type="predicted"/>
<name>A0A0E3PPA1_9EURY</name>
<dbReference type="KEGG" id="msj:MSSAC_2435"/>
<evidence type="ECO:0000313" key="3">
    <source>
        <dbReference type="Proteomes" id="UP000033123"/>
    </source>
</evidence>
<dbReference type="Proteomes" id="UP000033123">
    <property type="component" value="Chromosome"/>
</dbReference>
<gene>
    <name evidence="2" type="ORF">MSSAC_2435</name>
</gene>
<dbReference type="Pfam" id="PF00801">
    <property type="entry name" value="PKD"/>
    <property type="match status" value="1"/>
</dbReference>
<dbReference type="InterPro" id="IPR013783">
    <property type="entry name" value="Ig-like_fold"/>
</dbReference>